<feature type="region of interest" description="Disordered" evidence="1">
    <location>
        <begin position="1"/>
        <end position="27"/>
    </location>
</feature>
<evidence type="ECO:0000313" key="3">
    <source>
        <dbReference type="Proteomes" id="UP000653480"/>
    </source>
</evidence>
<protein>
    <submittedName>
        <fullName evidence="2">Uncharacterized protein</fullName>
    </submittedName>
</protein>
<dbReference type="Proteomes" id="UP000653480">
    <property type="component" value="Unassembled WGS sequence"/>
</dbReference>
<reference evidence="2" key="2">
    <citation type="submission" date="2020-09" db="EMBL/GenBank/DDBJ databases">
        <authorList>
            <person name="Sun Q."/>
            <person name="Zhou Y."/>
        </authorList>
    </citation>
    <scope>NUCLEOTIDE SEQUENCE</scope>
    <source>
        <strain evidence="2">CGMCC 4.7138</strain>
    </source>
</reference>
<organism evidence="2 3">
    <name type="scientific">Microbispora bryophytorum</name>
    <dbReference type="NCBI Taxonomy" id="1460882"/>
    <lineage>
        <taxon>Bacteria</taxon>
        <taxon>Bacillati</taxon>
        <taxon>Actinomycetota</taxon>
        <taxon>Actinomycetes</taxon>
        <taxon>Streptosporangiales</taxon>
        <taxon>Streptosporangiaceae</taxon>
        <taxon>Microbispora</taxon>
    </lineage>
</organism>
<name>A0A8H9LED2_9ACTN</name>
<feature type="compositionally biased region" description="Basic and acidic residues" evidence="1">
    <location>
        <begin position="61"/>
        <end position="77"/>
    </location>
</feature>
<keyword evidence="3" id="KW-1185">Reference proteome</keyword>
<dbReference type="EMBL" id="BMMN01000006">
    <property type="protein sequence ID" value="GGO16060.1"/>
    <property type="molecule type" value="Genomic_DNA"/>
</dbReference>
<sequence>MPPRGAPEQVRERLAAGEGDIRRGGGHERLQHLNRGIFWISLVRTDRRGERAAPGPLCDGQVRDGPRCDGPRYDSPGRRGTPRVPHPRTVTAPTGADRSRPVPPGPTGAAGPW</sequence>
<comment type="caution">
    <text evidence="2">The sequence shown here is derived from an EMBL/GenBank/DDBJ whole genome shotgun (WGS) entry which is preliminary data.</text>
</comment>
<evidence type="ECO:0000256" key="1">
    <source>
        <dbReference type="SAM" id="MobiDB-lite"/>
    </source>
</evidence>
<feature type="region of interest" description="Disordered" evidence="1">
    <location>
        <begin position="50"/>
        <end position="113"/>
    </location>
</feature>
<accession>A0A8H9LED2</accession>
<feature type="compositionally biased region" description="Basic and acidic residues" evidence="1">
    <location>
        <begin position="9"/>
        <end position="27"/>
    </location>
</feature>
<reference evidence="2" key="1">
    <citation type="journal article" date="2014" name="Int. J. Syst. Evol. Microbiol.">
        <title>Complete genome sequence of Corynebacterium casei LMG S-19264T (=DSM 44701T), isolated from a smear-ripened cheese.</title>
        <authorList>
            <consortium name="US DOE Joint Genome Institute (JGI-PGF)"/>
            <person name="Walter F."/>
            <person name="Albersmeier A."/>
            <person name="Kalinowski J."/>
            <person name="Ruckert C."/>
        </authorList>
    </citation>
    <scope>NUCLEOTIDE SEQUENCE</scope>
    <source>
        <strain evidence="2">CGMCC 4.7138</strain>
    </source>
</reference>
<dbReference type="AlphaFoldDB" id="A0A8H9LED2"/>
<proteinExistence type="predicted"/>
<gene>
    <name evidence="2" type="ORF">GCM10011574_38230</name>
</gene>
<evidence type="ECO:0000313" key="2">
    <source>
        <dbReference type="EMBL" id="GGO16060.1"/>
    </source>
</evidence>